<dbReference type="STRING" id="181874.A0A409YLZ6"/>
<gene>
    <name evidence="3" type="ORF">CVT24_010641</name>
</gene>
<dbReference type="OrthoDB" id="3066012at2759"/>
<name>A0A409YLZ6_9AGAR</name>
<reference evidence="3 4" key="1">
    <citation type="journal article" date="2018" name="Evol. Lett.">
        <title>Horizontal gene cluster transfer increased hallucinogenic mushroom diversity.</title>
        <authorList>
            <person name="Reynolds H.T."/>
            <person name="Vijayakumar V."/>
            <person name="Gluck-Thaler E."/>
            <person name="Korotkin H.B."/>
            <person name="Matheny P.B."/>
            <person name="Slot J.C."/>
        </authorList>
    </citation>
    <scope>NUCLEOTIDE SEQUENCE [LARGE SCALE GENOMIC DNA]</scope>
    <source>
        <strain evidence="3 4">2629</strain>
    </source>
</reference>
<keyword evidence="2" id="KW-0812">Transmembrane</keyword>
<feature type="compositionally biased region" description="Polar residues" evidence="1">
    <location>
        <begin position="704"/>
        <end position="713"/>
    </location>
</feature>
<keyword evidence="4" id="KW-1185">Reference proteome</keyword>
<accession>A0A409YLZ6</accession>
<keyword evidence="2" id="KW-1133">Transmembrane helix</keyword>
<evidence type="ECO:0000313" key="3">
    <source>
        <dbReference type="EMBL" id="PPR04066.1"/>
    </source>
</evidence>
<feature type="region of interest" description="Disordered" evidence="1">
    <location>
        <begin position="485"/>
        <end position="541"/>
    </location>
</feature>
<dbReference type="AlphaFoldDB" id="A0A409YLZ6"/>
<organism evidence="3 4">
    <name type="scientific">Panaeolus cyanescens</name>
    <dbReference type="NCBI Taxonomy" id="181874"/>
    <lineage>
        <taxon>Eukaryota</taxon>
        <taxon>Fungi</taxon>
        <taxon>Dikarya</taxon>
        <taxon>Basidiomycota</taxon>
        <taxon>Agaricomycotina</taxon>
        <taxon>Agaricomycetes</taxon>
        <taxon>Agaricomycetidae</taxon>
        <taxon>Agaricales</taxon>
        <taxon>Agaricineae</taxon>
        <taxon>Galeropsidaceae</taxon>
        <taxon>Panaeolus</taxon>
    </lineage>
</organism>
<keyword evidence="2" id="KW-0472">Membrane</keyword>
<feature type="compositionally biased region" description="Low complexity" evidence="1">
    <location>
        <begin position="188"/>
        <end position="199"/>
    </location>
</feature>
<feature type="compositionally biased region" description="Low complexity" evidence="1">
    <location>
        <begin position="159"/>
        <end position="174"/>
    </location>
</feature>
<comment type="caution">
    <text evidence="3">The sequence shown here is derived from an EMBL/GenBank/DDBJ whole genome shotgun (WGS) entry which is preliminary data.</text>
</comment>
<feature type="region of interest" description="Disordered" evidence="1">
    <location>
        <begin position="662"/>
        <end position="720"/>
    </location>
</feature>
<proteinExistence type="predicted"/>
<evidence type="ECO:0000256" key="1">
    <source>
        <dbReference type="SAM" id="MobiDB-lite"/>
    </source>
</evidence>
<evidence type="ECO:0000256" key="2">
    <source>
        <dbReference type="SAM" id="Phobius"/>
    </source>
</evidence>
<feature type="compositionally biased region" description="Low complexity" evidence="1">
    <location>
        <begin position="213"/>
        <end position="224"/>
    </location>
</feature>
<sequence length="789" mass="86217">MSTISSPPQVTVKLDKVSFFKRNTGELYKWLEEAEQSKHEADGHWKEQCSQLEQERERNLNTIKWLRVRIGELEESLGKQKPDIDNAVAARNAALQKLKHARKVIRDLLAERDDMRSSPRKDVVLSQDEINEALYDEFMRNKSGPSTPKSAVSTVRQRSAAPTMPSTPSAASPTVRPKVPFDPNQMVAASSSKAGKPSSQVAKASTPIGKQASAGPSSSFQSSRPSPPYPTSLLMPETTESHNIHYSIPSSHQVVMGPFSKEKLHEVLDLTMSDADALGRIEELPGLGMKLHLAQSGGGDTMAFLYSPAFIDGSRPGQVDCQAVEWGRVEDRERTRNLLRSKRKSDQEVVHTFTHPTRVNGKKSRGWFYLGAMRWIDTGDDDDNFILPEPVRVDIVRELYRRTKKTMRKQELLDMMGTEEIVPFKVTLKKVEDMEVTMRFLRQHEGLKVVSPDDSSSSLDRVTSTTIQSSSVSLLSSTSTSTSVTSLSSRSQTLSPSSTTTLVSSSSTSSSTTSSSSFVASSTSSLPVTSSSSFSSSLSSSTRSSITTTASVVSSTTNSPLNIVPATTMVIPGTLSFQTGVPTFSIQTQPTETPSSSSAPVAAASTSSPFWDNKAAVVSTFIVVAVAICGIIGLAVLYFLKKRNTRMERELHEELFEKYTDPHRSMSPISSINGAPPIDPFASDNDLRVRHMQQTSVDSHHSSQRGYHSTSPVQHPDFYDKPSSSAPFTDYVVTSTYLPPSQTVQTTTQGPPSAFRNAVTKNPRSSYQPSVDSFYGGIAQGPSTGYVRP</sequence>
<feature type="transmembrane region" description="Helical" evidence="2">
    <location>
        <begin position="615"/>
        <end position="640"/>
    </location>
</feature>
<evidence type="ECO:0000313" key="4">
    <source>
        <dbReference type="Proteomes" id="UP000284842"/>
    </source>
</evidence>
<dbReference type="EMBL" id="NHTK01000995">
    <property type="protein sequence ID" value="PPR04066.1"/>
    <property type="molecule type" value="Genomic_DNA"/>
</dbReference>
<dbReference type="Proteomes" id="UP000284842">
    <property type="component" value="Unassembled WGS sequence"/>
</dbReference>
<dbReference type="InParanoid" id="A0A409YLZ6"/>
<feature type="region of interest" description="Disordered" evidence="1">
    <location>
        <begin position="138"/>
        <end position="236"/>
    </location>
</feature>
<protein>
    <submittedName>
        <fullName evidence="3">Uncharacterized protein</fullName>
    </submittedName>
</protein>
<feature type="compositionally biased region" description="Polar residues" evidence="1">
    <location>
        <begin position="143"/>
        <end position="157"/>
    </location>
</feature>